<organism evidence="1 2">
    <name type="scientific">Myxacorys almedinensis A</name>
    <dbReference type="NCBI Taxonomy" id="2690445"/>
    <lineage>
        <taxon>Bacteria</taxon>
        <taxon>Bacillati</taxon>
        <taxon>Cyanobacteriota</taxon>
        <taxon>Cyanophyceae</taxon>
        <taxon>Leptolyngbyales</taxon>
        <taxon>Leptolyngbyaceae</taxon>
        <taxon>Myxacorys</taxon>
        <taxon>Myxacorys almedinensis</taxon>
    </lineage>
</organism>
<keyword evidence="2" id="KW-1185">Reference proteome</keyword>
<dbReference type="EMBL" id="WVIE01000002">
    <property type="protein sequence ID" value="NDJ16193.1"/>
    <property type="molecule type" value="Genomic_DNA"/>
</dbReference>
<dbReference type="AlphaFoldDB" id="A0A8J7Z130"/>
<comment type="caution">
    <text evidence="1">The sequence shown here is derived from an EMBL/GenBank/DDBJ whole genome shotgun (WGS) entry which is preliminary data.</text>
</comment>
<evidence type="ECO:0000313" key="1">
    <source>
        <dbReference type="EMBL" id="NDJ16193.1"/>
    </source>
</evidence>
<name>A0A8J7Z130_9CYAN</name>
<dbReference type="RefSeq" id="WP_162421693.1">
    <property type="nucleotide sequence ID" value="NZ_WVIE01000002.1"/>
</dbReference>
<dbReference type="InterPro" id="IPR030917">
    <property type="entry name" value="Cyanoexo_CrtB_assoc"/>
</dbReference>
<evidence type="ECO:0000313" key="2">
    <source>
        <dbReference type="Proteomes" id="UP000646053"/>
    </source>
</evidence>
<proteinExistence type="predicted"/>
<sequence length="242" mass="27222">MQLSLPKLKRRSLTKLVVLVLLVALVCWGAIPGYLAGGKWRWASPPRIVVLKQLKQLKQDGLALTEWQTLDRQTPIIGDRQWVQQTIRANLSAEQRVDGSPTEATLFLFPQNGPMDQPAVEWTDLDGAQGWKTDSARTAEFVTSPLPALVSARFFRAWTEKQTYAVLQWYAWSGGGHAMPSHWFVVDRLAQWRDRRAAWVAVSVLLPIEPLGDIEKSWLKLESLAQTVQVNLMEGVLNDNAG</sequence>
<reference evidence="1" key="1">
    <citation type="submission" date="2019-12" db="EMBL/GenBank/DDBJ databases">
        <title>High-Quality draft genome sequences of three cyanobacteria isolated from the limestone walls of the Old Cathedral of Coimbra.</title>
        <authorList>
            <person name="Tiago I."/>
            <person name="Soares F."/>
            <person name="Portugal A."/>
        </authorList>
    </citation>
    <scope>NUCLEOTIDE SEQUENCE</scope>
    <source>
        <strain evidence="1">A</strain>
    </source>
</reference>
<dbReference type="NCBIfam" id="TIGR04533">
    <property type="entry name" value="cyanosortB_assc"/>
    <property type="match status" value="1"/>
</dbReference>
<protein>
    <submittedName>
        <fullName evidence="1">Cyanoexosortase B system-associated protein</fullName>
    </submittedName>
</protein>
<gene>
    <name evidence="1" type="ORF">GS601_02630</name>
</gene>
<dbReference type="Proteomes" id="UP000646053">
    <property type="component" value="Unassembled WGS sequence"/>
</dbReference>
<accession>A0A8J7Z130</accession>